<comment type="similarity">
    <text evidence="1">Belongs to the eukaryotic/archaeal PrmC-related family.</text>
</comment>
<dbReference type="InterPro" id="IPR002052">
    <property type="entry name" value="DNA_methylase_N6_adenine_CS"/>
</dbReference>
<protein>
    <submittedName>
        <fullName evidence="6">Release factor glutamine methyltransferase</fullName>
    </submittedName>
</protein>
<dbReference type="GO" id="GO:0008276">
    <property type="term" value="F:protein methyltransferase activity"/>
    <property type="evidence" value="ECO:0007669"/>
    <property type="project" value="TreeGrafter"/>
</dbReference>
<evidence type="ECO:0000259" key="5">
    <source>
        <dbReference type="Pfam" id="PF05175"/>
    </source>
</evidence>
<dbReference type="Gene3D" id="3.40.50.150">
    <property type="entry name" value="Vaccinia Virus protein VP39"/>
    <property type="match status" value="1"/>
</dbReference>
<dbReference type="InterPro" id="IPR007848">
    <property type="entry name" value="Small_mtfrase_dom"/>
</dbReference>
<keyword evidence="7" id="KW-1185">Reference proteome</keyword>
<dbReference type="GO" id="GO:0035657">
    <property type="term" value="C:eRF1 methyltransferase complex"/>
    <property type="evidence" value="ECO:0007669"/>
    <property type="project" value="TreeGrafter"/>
</dbReference>
<dbReference type="GO" id="GO:0032259">
    <property type="term" value="P:methylation"/>
    <property type="evidence" value="ECO:0007669"/>
    <property type="project" value="UniProtKB-KW"/>
</dbReference>
<evidence type="ECO:0000313" key="6">
    <source>
        <dbReference type="EMBL" id="SNS13141.1"/>
    </source>
</evidence>
<name>A0A239C0G5_9FLAO</name>
<evidence type="ECO:0000256" key="3">
    <source>
        <dbReference type="ARBA" id="ARBA00022679"/>
    </source>
</evidence>
<dbReference type="RefSeq" id="WP_089373038.1">
    <property type="nucleotide sequence ID" value="NZ_BMEP01000004.1"/>
</dbReference>
<reference evidence="6 7" key="1">
    <citation type="submission" date="2017-06" db="EMBL/GenBank/DDBJ databases">
        <authorList>
            <person name="Kim H.J."/>
            <person name="Triplett B.A."/>
        </authorList>
    </citation>
    <scope>NUCLEOTIDE SEQUENCE [LARGE SCALE GENOMIC DNA]</scope>
    <source>
        <strain evidence="6 7">DSM 25597</strain>
    </source>
</reference>
<dbReference type="GO" id="GO:0008170">
    <property type="term" value="F:N-methyltransferase activity"/>
    <property type="evidence" value="ECO:0007669"/>
    <property type="project" value="UniProtKB-ARBA"/>
</dbReference>
<dbReference type="PANTHER" id="PTHR45875:SF1">
    <property type="entry name" value="METHYLTRANSFERASE N6AMT1"/>
    <property type="match status" value="1"/>
</dbReference>
<dbReference type="Proteomes" id="UP000198379">
    <property type="component" value="Unassembled WGS sequence"/>
</dbReference>
<keyword evidence="2 6" id="KW-0489">Methyltransferase</keyword>
<accession>A0A239C0G5</accession>
<dbReference type="CDD" id="cd02440">
    <property type="entry name" value="AdoMet_MTases"/>
    <property type="match status" value="1"/>
</dbReference>
<dbReference type="EMBL" id="FZNY01000007">
    <property type="protein sequence ID" value="SNS13141.1"/>
    <property type="molecule type" value="Genomic_DNA"/>
</dbReference>
<evidence type="ECO:0000256" key="2">
    <source>
        <dbReference type="ARBA" id="ARBA00022603"/>
    </source>
</evidence>
<evidence type="ECO:0000256" key="1">
    <source>
        <dbReference type="ARBA" id="ARBA00006149"/>
    </source>
</evidence>
<evidence type="ECO:0000256" key="4">
    <source>
        <dbReference type="ARBA" id="ARBA00022691"/>
    </source>
</evidence>
<feature type="domain" description="Methyltransferase small" evidence="5">
    <location>
        <begin position="40"/>
        <end position="141"/>
    </location>
</feature>
<sequence length="221" mass="25291">MGTLRNILKKITHPFLKRGMAYYYRKPRPYSYQGITTTVHPDVFPPHLTLSTKILLDFISDIQLTQKTFLELGCGSGIISLYASQKGANVTASDINKTALAYLTKASEENNLPVRCVYSNLFEELQGNHFDYIIINPPYYPKSPENIKQQAWFCGEGFEYFEALFQQLPSYLSKENTTYMILSEDCELTKIKEIASKNNISMELVYKTKKAGEKNFIFSLS</sequence>
<evidence type="ECO:0000313" key="7">
    <source>
        <dbReference type="Proteomes" id="UP000198379"/>
    </source>
</evidence>
<dbReference type="AlphaFoldDB" id="A0A239C0G5"/>
<dbReference type="OrthoDB" id="267914at2"/>
<keyword evidence="4" id="KW-0949">S-adenosyl-L-methionine</keyword>
<gene>
    <name evidence="6" type="ORF">SAMN06265376_10733</name>
</gene>
<dbReference type="InterPro" id="IPR052190">
    <property type="entry name" value="Euk-Arch_PrmC-MTase"/>
</dbReference>
<dbReference type="PANTHER" id="PTHR45875">
    <property type="entry name" value="METHYLTRANSFERASE N6AMT1"/>
    <property type="match status" value="1"/>
</dbReference>
<dbReference type="Pfam" id="PF05175">
    <property type="entry name" value="MTS"/>
    <property type="match status" value="1"/>
</dbReference>
<dbReference type="SUPFAM" id="SSF53335">
    <property type="entry name" value="S-adenosyl-L-methionine-dependent methyltransferases"/>
    <property type="match status" value="1"/>
</dbReference>
<dbReference type="PROSITE" id="PS00092">
    <property type="entry name" value="N6_MTASE"/>
    <property type="match status" value="1"/>
</dbReference>
<dbReference type="InterPro" id="IPR029063">
    <property type="entry name" value="SAM-dependent_MTases_sf"/>
</dbReference>
<keyword evidence="3 6" id="KW-0808">Transferase</keyword>
<dbReference type="GO" id="GO:0008757">
    <property type="term" value="F:S-adenosylmethionine-dependent methyltransferase activity"/>
    <property type="evidence" value="ECO:0007669"/>
    <property type="project" value="TreeGrafter"/>
</dbReference>
<proteinExistence type="inferred from homology"/>
<organism evidence="6 7">
    <name type="scientific">Dokdonia pacifica</name>
    <dbReference type="NCBI Taxonomy" id="1627892"/>
    <lineage>
        <taxon>Bacteria</taxon>
        <taxon>Pseudomonadati</taxon>
        <taxon>Bacteroidota</taxon>
        <taxon>Flavobacteriia</taxon>
        <taxon>Flavobacteriales</taxon>
        <taxon>Flavobacteriaceae</taxon>
        <taxon>Dokdonia</taxon>
    </lineage>
</organism>
<dbReference type="GO" id="GO:0003676">
    <property type="term" value="F:nucleic acid binding"/>
    <property type="evidence" value="ECO:0007669"/>
    <property type="project" value="InterPro"/>
</dbReference>